<keyword evidence="4" id="KW-1003">Cell membrane</keyword>
<feature type="transmembrane region" description="Helical" evidence="8">
    <location>
        <begin position="425"/>
        <end position="445"/>
    </location>
</feature>
<organism evidence="10 11">
    <name type="scientific">Paractinoplanes durhamensis</name>
    <dbReference type="NCBI Taxonomy" id="113563"/>
    <lineage>
        <taxon>Bacteria</taxon>
        <taxon>Bacillati</taxon>
        <taxon>Actinomycetota</taxon>
        <taxon>Actinomycetes</taxon>
        <taxon>Micromonosporales</taxon>
        <taxon>Micromonosporaceae</taxon>
        <taxon>Paractinoplanes</taxon>
    </lineage>
</organism>
<keyword evidence="5 8" id="KW-0812">Transmembrane</keyword>
<evidence type="ECO:0000313" key="11">
    <source>
        <dbReference type="Proteomes" id="UP000637628"/>
    </source>
</evidence>
<feature type="transmembrane region" description="Helical" evidence="8">
    <location>
        <begin position="263"/>
        <end position="285"/>
    </location>
</feature>
<dbReference type="InterPro" id="IPR020846">
    <property type="entry name" value="MFS_dom"/>
</dbReference>
<evidence type="ECO:0000256" key="7">
    <source>
        <dbReference type="ARBA" id="ARBA00023136"/>
    </source>
</evidence>
<dbReference type="Pfam" id="PF07690">
    <property type="entry name" value="MFS_1"/>
    <property type="match status" value="1"/>
</dbReference>
<dbReference type="Gene3D" id="1.20.1720.10">
    <property type="entry name" value="Multidrug resistance protein D"/>
    <property type="match status" value="1"/>
</dbReference>
<dbReference type="PANTHER" id="PTHR42718:SF9">
    <property type="entry name" value="MAJOR FACILITATOR SUPERFAMILY MULTIDRUG TRANSPORTER MFSC"/>
    <property type="match status" value="1"/>
</dbReference>
<evidence type="ECO:0000259" key="9">
    <source>
        <dbReference type="PROSITE" id="PS50850"/>
    </source>
</evidence>
<feature type="transmembrane region" description="Helical" evidence="8">
    <location>
        <begin position="98"/>
        <end position="120"/>
    </location>
</feature>
<dbReference type="InterPro" id="IPR036259">
    <property type="entry name" value="MFS_trans_sf"/>
</dbReference>
<feature type="transmembrane region" description="Helical" evidence="8">
    <location>
        <begin position="297"/>
        <end position="314"/>
    </location>
</feature>
<feature type="transmembrane region" description="Helical" evidence="8">
    <location>
        <begin position="195"/>
        <end position="212"/>
    </location>
</feature>
<gene>
    <name evidence="10" type="ORF">Adu01nite_13730</name>
</gene>
<dbReference type="PRINTS" id="PR01036">
    <property type="entry name" value="TCRTETB"/>
</dbReference>
<comment type="subcellular location">
    <subcellularLocation>
        <location evidence="1">Cell membrane</location>
        <topology evidence="1">Multi-pass membrane protein</topology>
    </subcellularLocation>
</comment>
<dbReference type="EMBL" id="BOML01000013">
    <property type="protein sequence ID" value="GIE00023.1"/>
    <property type="molecule type" value="Genomic_DNA"/>
</dbReference>
<keyword evidence="3" id="KW-0813">Transport</keyword>
<evidence type="ECO:0000256" key="5">
    <source>
        <dbReference type="ARBA" id="ARBA00022692"/>
    </source>
</evidence>
<evidence type="ECO:0000256" key="8">
    <source>
        <dbReference type="SAM" id="Phobius"/>
    </source>
</evidence>
<feature type="transmembrane region" description="Helical" evidence="8">
    <location>
        <begin position="352"/>
        <end position="377"/>
    </location>
</feature>
<dbReference type="CDD" id="cd17321">
    <property type="entry name" value="MFS_MMR_MDR_like"/>
    <property type="match status" value="1"/>
</dbReference>
<dbReference type="InterPro" id="IPR011701">
    <property type="entry name" value="MFS"/>
</dbReference>
<sequence length="470" mass="48823">MRRPYLVLAICCMSLFIVGLDATIMNIALPALRADLGASISGLQWTIDAYTLVLASLLVLSGSTADRIGRRRIFQTGLVLFSAGSLLCSVAPSLGWLIAFRAVQAIGGSMLNPVAMSIITNTFTEPRERARAIGVWGGVVGFSMAVGPLLGGLLVDTLGWRAIFWVNVPVGIAAFLLAAKFIPESRAPHPRRLDPAGQVFVFLALAGVTYGIIEGPTAGWGSPRILGCFLVGAAAVAALLIYEPRQAEPLLELRFFRSVPFSGATLIAVSAFASLAGFLFLNSIYLQDVRGLTPLHAGLWTLPMAATTAIFAPISGRLVAARGTRLPLTLAGIGFIAGMLPMTRLAADTPVWQLMVCYVLFGFGFSMVNSPITNTAVSGMPREQAGVAAAIASTSRQVGGALGVAVIGAAVATGTGAGFAQASHAGWWIISGLGVAVLVLGLVTTGRWARSTIERAAVPAEPPVAAKIAG</sequence>
<feature type="transmembrane region" description="Helical" evidence="8">
    <location>
        <begin position="398"/>
        <end position="419"/>
    </location>
</feature>
<dbReference type="Proteomes" id="UP000637628">
    <property type="component" value="Unassembled WGS sequence"/>
</dbReference>
<feature type="transmembrane region" description="Helical" evidence="8">
    <location>
        <begin position="224"/>
        <end position="242"/>
    </location>
</feature>
<evidence type="ECO:0000256" key="2">
    <source>
        <dbReference type="ARBA" id="ARBA00008537"/>
    </source>
</evidence>
<keyword evidence="6 8" id="KW-1133">Transmembrane helix</keyword>
<feature type="transmembrane region" description="Helical" evidence="8">
    <location>
        <begin position="132"/>
        <end position="150"/>
    </location>
</feature>
<accession>A0ABQ3YR09</accession>
<dbReference type="NCBIfam" id="TIGR00711">
    <property type="entry name" value="efflux_EmrB"/>
    <property type="match status" value="1"/>
</dbReference>
<feature type="transmembrane region" description="Helical" evidence="8">
    <location>
        <begin position="73"/>
        <end position="92"/>
    </location>
</feature>
<feature type="transmembrane region" description="Helical" evidence="8">
    <location>
        <begin position="43"/>
        <end position="61"/>
    </location>
</feature>
<comment type="similarity">
    <text evidence="2">Belongs to the major facilitator superfamily. EmrB family.</text>
</comment>
<evidence type="ECO:0000256" key="4">
    <source>
        <dbReference type="ARBA" id="ARBA00022475"/>
    </source>
</evidence>
<evidence type="ECO:0000256" key="6">
    <source>
        <dbReference type="ARBA" id="ARBA00022989"/>
    </source>
</evidence>
<dbReference type="SUPFAM" id="SSF103473">
    <property type="entry name" value="MFS general substrate transporter"/>
    <property type="match status" value="1"/>
</dbReference>
<keyword evidence="7 8" id="KW-0472">Membrane</keyword>
<dbReference type="PANTHER" id="PTHR42718">
    <property type="entry name" value="MAJOR FACILITATOR SUPERFAMILY MULTIDRUG TRANSPORTER MFSC"/>
    <property type="match status" value="1"/>
</dbReference>
<dbReference type="InterPro" id="IPR004638">
    <property type="entry name" value="EmrB-like"/>
</dbReference>
<evidence type="ECO:0000313" key="10">
    <source>
        <dbReference type="EMBL" id="GIE00023.1"/>
    </source>
</evidence>
<protein>
    <submittedName>
        <fullName evidence="10">MFS transporter</fullName>
    </submittedName>
</protein>
<evidence type="ECO:0000256" key="3">
    <source>
        <dbReference type="ARBA" id="ARBA00022448"/>
    </source>
</evidence>
<feature type="transmembrane region" description="Helical" evidence="8">
    <location>
        <begin position="162"/>
        <end position="183"/>
    </location>
</feature>
<proteinExistence type="inferred from homology"/>
<dbReference type="Gene3D" id="1.20.1250.20">
    <property type="entry name" value="MFS general substrate transporter like domains"/>
    <property type="match status" value="1"/>
</dbReference>
<evidence type="ECO:0000256" key="1">
    <source>
        <dbReference type="ARBA" id="ARBA00004651"/>
    </source>
</evidence>
<name>A0ABQ3YR09_9ACTN</name>
<keyword evidence="11" id="KW-1185">Reference proteome</keyword>
<dbReference type="RefSeq" id="WP_203725679.1">
    <property type="nucleotide sequence ID" value="NZ_BAAATX010000015.1"/>
</dbReference>
<feature type="domain" description="Major facilitator superfamily (MFS) profile" evidence="9">
    <location>
        <begin position="7"/>
        <end position="449"/>
    </location>
</feature>
<reference evidence="10 11" key="1">
    <citation type="submission" date="2021-01" db="EMBL/GenBank/DDBJ databases">
        <title>Whole genome shotgun sequence of Actinoplanes durhamensis NBRC 14914.</title>
        <authorList>
            <person name="Komaki H."/>
            <person name="Tamura T."/>
        </authorList>
    </citation>
    <scope>NUCLEOTIDE SEQUENCE [LARGE SCALE GENOMIC DNA]</scope>
    <source>
        <strain evidence="10 11">NBRC 14914</strain>
    </source>
</reference>
<comment type="caution">
    <text evidence="10">The sequence shown here is derived from an EMBL/GenBank/DDBJ whole genome shotgun (WGS) entry which is preliminary data.</text>
</comment>
<dbReference type="PROSITE" id="PS50850">
    <property type="entry name" value="MFS"/>
    <property type="match status" value="1"/>
</dbReference>
<feature type="transmembrane region" description="Helical" evidence="8">
    <location>
        <begin position="326"/>
        <end position="346"/>
    </location>
</feature>